<protein>
    <recommendedName>
        <fullName evidence="12">Alpha-(1,6)-fucosyltransferase</fullName>
    </recommendedName>
</protein>
<keyword evidence="1 4" id="KW-0728">SH3 domain</keyword>
<feature type="domain" description="SH3" evidence="8">
    <location>
        <begin position="526"/>
        <end position="587"/>
    </location>
</feature>
<keyword evidence="3 5" id="KW-0808">Transferase</keyword>
<dbReference type="Proteomes" id="UP001283361">
    <property type="component" value="Unassembled WGS sequence"/>
</dbReference>
<evidence type="ECO:0000256" key="3">
    <source>
        <dbReference type="ARBA" id="ARBA00022679"/>
    </source>
</evidence>
<evidence type="ECO:0000256" key="1">
    <source>
        <dbReference type="ARBA" id="ARBA00022443"/>
    </source>
</evidence>
<evidence type="ECO:0000256" key="6">
    <source>
        <dbReference type="SAM" id="Coils"/>
    </source>
</evidence>
<evidence type="ECO:0000256" key="7">
    <source>
        <dbReference type="SAM" id="SignalP"/>
    </source>
</evidence>
<comment type="similarity">
    <text evidence="5">Belongs to the glycosyltransferase 23 family.</text>
</comment>
<keyword evidence="7" id="KW-0732">Signal</keyword>
<evidence type="ECO:0000256" key="2">
    <source>
        <dbReference type="ARBA" id="ARBA00022676"/>
    </source>
</evidence>
<evidence type="ECO:0008006" key="12">
    <source>
        <dbReference type="Google" id="ProtNLM"/>
    </source>
</evidence>
<dbReference type="GO" id="GO:0046921">
    <property type="term" value="F:alpha-(1-&gt;6)-fucosyltransferase activity"/>
    <property type="evidence" value="ECO:0007669"/>
    <property type="project" value="TreeGrafter"/>
</dbReference>
<name>A0AAE0XQR6_9GAST</name>
<dbReference type="CDD" id="cd11792">
    <property type="entry name" value="SH3_Fut8"/>
    <property type="match status" value="1"/>
</dbReference>
<dbReference type="Gene3D" id="2.30.30.40">
    <property type="entry name" value="SH3 Domains"/>
    <property type="match status" value="1"/>
</dbReference>
<keyword evidence="6" id="KW-0175">Coiled coil</keyword>
<evidence type="ECO:0000256" key="5">
    <source>
        <dbReference type="PROSITE-ProRule" id="PRU00992"/>
    </source>
</evidence>
<dbReference type="CDD" id="cd11300">
    <property type="entry name" value="Fut8_like"/>
    <property type="match status" value="1"/>
</dbReference>
<reference evidence="10" key="1">
    <citation type="journal article" date="2023" name="G3 (Bethesda)">
        <title>A reference genome for the long-term kleptoplast-retaining sea slug Elysia crispata morphotype clarki.</title>
        <authorList>
            <person name="Eastman K.E."/>
            <person name="Pendleton A.L."/>
            <person name="Shaikh M.A."/>
            <person name="Suttiyut T."/>
            <person name="Ogas R."/>
            <person name="Tomko P."/>
            <person name="Gavelis G."/>
            <person name="Widhalm J.R."/>
            <person name="Wisecaver J.H."/>
        </authorList>
    </citation>
    <scope>NUCLEOTIDE SEQUENCE</scope>
    <source>
        <strain evidence="10">ECLA1</strain>
    </source>
</reference>
<dbReference type="InterPro" id="IPR035653">
    <property type="entry name" value="Fut8_SH3"/>
</dbReference>
<keyword evidence="11" id="KW-1185">Reference proteome</keyword>
<feature type="chain" id="PRO_5042039070" description="Alpha-(1,6)-fucosyltransferase" evidence="7">
    <location>
        <begin position="27"/>
        <end position="603"/>
    </location>
</feature>
<evidence type="ECO:0000259" key="9">
    <source>
        <dbReference type="PROSITE" id="PS51659"/>
    </source>
</evidence>
<dbReference type="Gene3D" id="1.10.287.1060">
    <property type="entry name" value="ESAT-6-like"/>
    <property type="match status" value="1"/>
</dbReference>
<sequence>MKQWKVVAAMLALWVCVLLYITSTMPLPSSSATSAASSSSSFFAARPGHREEDAIKVAEMAAEKAANSLSQTLDEMQVLQKQNAELRKLLNQYSAKQATNEPSKEAAMKDLKSRLDMASKHLSQLKDGSSKVPSLMAEQARRKVERTVRELWFFLSSQLTQLRSNEAMSQNINKLKTDLEGYRRTMLDDLENLRRVDDAEEWREQKSKEMGYLVQRRFENIQNPMDCSSAKKIVCNLHKGCGFGCQLHHVAYCLITAYALKRTLILESRGWRYAPKGWETVFEPLSRTCTDKGSAVKTHWGSSYRDTEKHKVIEMPIVDSLHPRPEFMPLAVPEDLGSQLEIFHGNPAVWWIGQVVHYLMRLRPEIETDVQDAGKRMGFRNIIVGIHIRRTDKINLEAAFHSLEEYMTHVEDFYNQLERKKPGITRRVYLASDDSAVLEEAKNKYENYVFISDNSISKSAGLGTRYSDGSLRGVIIDIHYLSRCDFLVCTFSSQVCRVAYELMQTLHGDASQKFRSLDDIFYYGGQNGHDLRVLEAHPGSSSGLIQIKPGDSVSIAGNHWDGFSKGTNHRTGMSGLFPSYKAEDTVVKVLMPTYPEVPLKSSR</sequence>
<keyword evidence="2 5" id="KW-0328">Glycosyltransferase</keyword>
<evidence type="ECO:0000259" key="8">
    <source>
        <dbReference type="PROSITE" id="PS50002"/>
    </source>
</evidence>
<feature type="coiled-coil region" evidence="6">
    <location>
        <begin position="62"/>
        <end position="99"/>
    </location>
</feature>
<dbReference type="FunFam" id="3.40.50.11350:FF:000001">
    <property type="entry name" value="Alpha-(1,6)-fucosyltransferase"/>
    <property type="match status" value="1"/>
</dbReference>
<dbReference type="InterPro" id="IPR027350">
    <property type="entry name" value="GT23_dom"/>
</dbReference>
<dbReference type="Gene3D" id="3.40.50.11350">
    <property type="match status" value="1"/>
</dbReference>
<feature type="region of interest" description="Important for donor substrate binding" evidence="5">
    <location>
        <begin position="389"/>
        <end position="390"/>
    </location>
</feature>
<dbReference type="EMBL" id="JAWDGP010007852">
    <property type="protein sequence ID" value="KAK3702775.1"/>
    <property type="molecule type" value="Genomic_DNA"/>
</dbReference>
<dbReference type="Pfam" id="PF19745">
    <property type="entry name" value="FUT8_N_cat"/>
    <property type="match status" value="1"/>
</dbReference>
<dbReference type="PANTHER" id="PTHR13132:SF29">
    <property type="entry name" value="ALPHA-(1,6)-FUCOSYLTRANSFERASE"/>
    <property type="match status" value="1"/>
</dbReference>
<evidence type="ECO:0000313" key="10">
    <source>
        <dbReference type="EMBL" id="KAK3702775.1"/>
    </source>
</evidence>
<feature type="domain" description="GT23" evidence="9">
    <location>
        <begin position="229"/>
        <end position="517"/>
    </location>
</feature>
<dbReference type="PANTHER" id="PTHR13132">
    <property type="entry name" value="ALPHA- 1,6 -FUCOSYLTRANSFERASE"/>
    <property type="match status" value="1"/>
</dbReference>
<evidence type="ECO:0000313" key="11">
    <source>
        <dbReference type="Proteomes" id="UP001283361"/>
    </source>
</evidence>
<gene>
    <name evidence="10" type="ORF">RRG08_042759</name>
</gene>
<dbReference type="InterPro" id="IPR001452">
    <property type="entry name" value="SH3_domain"/>
</dbReference>
<dbReference type="GO" id="GO:0006487">
    <property type="term" value="P:protein N-linked glycosylation"/>
    <property type="evidence" value="ECO:0007669"/>
    <property type="project" value="TreeGrafter"/>
</dbReference>
<dbReference type="InterPro" id="IPR045573">
    <property type="entry name" value="Fut8_N_cat"/>
</dbReference>
<comment type="caution">
    <text evidence="10">The sequence shown here is derived from an EMBL/GenBank/DDBJ whole genome shotgun (WGS) entry which is preliminary data.</text>
</comment>
<feature type="signal peptide" evidence="7">
    <location>
        <begin position="1"/>
        <end position="26"/>
    </location>
</feature>
<accession>A0AAE0XQR6</accession>
<dbReference type="PROSITE" id="PS51659">
    <property type="entry name" value="GT23"/>
    <property type="match status" value="1"/>
</dbReference>
<dbReference type="AlphaFoldDB" id="A0AAE0XQR6"/>
<dbReference type="PROSITE" id="PS50002">
    <property type="entry name" value="SH3"/>
    <property type="match status" value="1"/>
</dbReference>
<evidence type="ECO:0000256" key="4">
    <source>
        <dbReference type="PROSITE-ProRule" id="PRU00192"/>
    </source>
</evidence>
<proteinExistence type="inferred from homology"/>
<organism evidence="10 11">
    <name type="scientific">Elysia crispata</name>
    <name type="common">lettuce slug</name>
    <dbReference type="NCBI Taxonomy" id="231223"/>
    <lineage>
        <taxon>Eukaryota</taxon>
        <taxon>Metazoa</taxon>
        <taxon>Spiralia</taxon>
        <taxon>Lophotrochozoa</taxon>
        <taxon>Mollusca</taxon>
        <taxon>Gastropoda</taxon>
        <taxon>Heterobranchia</taxon>
        <taxon>Euthyneura</taxon>
        <taxon>Panpulmonata</taxon>
        <taxon>Sacoglossa</taxon>
        <taxon>Placobranchoidea</taxon>
        <taxon>Plakobranchidae</taxon>
        <taxon>Elysia</taxon>
    </lineage>
</organism>